<dbReference type="PANTHER" id="PTHR30015">
    <property type="entry name" value="MRR RESTRICTION SYSTEM PROTEIN"/>
    <property type="match status" value="1"/>
</dbReference>
<gene>
    <name evidence="4" type="ORF">BBB52_03905</name>
</gene>
<dbReference type="InterPro" id="IPR007560">
    <property type="entry name" value="Restrct_endonuc_IV_Mrr"/>
</dbReference>
<dbReference type="SUPFAM" id="SSF52980">
    <property type="entry name" value="Restriction endonuclease-like"/>
    <property type="match status" value="1"/>
</dbReference>
<reference evidence="4 5" key="1">
    <citation type="submission" date="2016-06" db="EMBL/GenBank/DDBJ databases">
        <title>Simultaneous identification of Haemophilus influenzae and Haemophilus haemolyticus using TaqMan real-time PCR.</title>
        <authorList>
            <person name="Price E.P."/>
            <person name="Sarovich D.S."/>
            <person name="Harris T."/>
            <person name="Spargo J.C."/>
            <person name="Nosworthy E."/>
            <person name="Beissbarth J."/>
            <person name="Smith-Vaughan H."/>
        </authorList>
    </citation>
    <scope>NUCLEOTIDE SEQUENCE [LARGE SCALE GENOMIC DNA]</scope>
    <source>
        <strain evidence="4 5">ATCC 7901</strain>
    </source>
</reference>
<dbReference type="Gene3D" id="3.40.1350.10">
    <property type="match status" value="1"/>
</dbReference>
<dbReference type="GO" id="GO:0015666">
    <property type="term" value="F:restriction endodeoxyribonuclease activity"/>
    <property type="evidence" value="ECO:0007669"/>
    <property type="project" value="TreeGrafter"/>
</dbReference>
<organism evidence="4 5">
    <name type="scientific">Aggregatibacter aphrophilus</name>
    <name type="common">Haemophilus aphrophilus</name>
    <dbReference type="NCBI Taxonomy" id="732"/>
    <lineage>
        <taxon>Bacteria</taxon>
        <taxon>Pseudomonadati</taxon>
        <taxon>Pseudomonadota</taxon>
        <taxon>Gammaproteobacteria</taxon>
        <taxon>Pasteurellales</taxon>
        <taxon>Pasteurellaceae</taxon>
        <taxon>Aggregatibacter</taxon>
    </lineage>
</organism>
<protein>
    <submittedName>
        <fullName evidence="4">Restriction endonuclease</fullName>
    </submittedName>
</protein>
<dbReference type="Pfam" id="PF14338">
    <property type="entry name" value="Mrr_N"/>
    <property type="match status" value="1"/>
</dbReference>
<feature type="domain" description="Restriction endonuclease type IV Mrr" evidence="2">
    <location>
        <begin position="158"/>
        <end position="273"/>
    </location>
</feature>
<dbReference type="InterPro" id="IPR011335">
    <property type="entry name" value="Restrct_endonuc-II-like"/>
</dbReference>
<dbReference type="GO" id="GO:0003677">
    <property type="term" value="F:DNA binding"/>
    <property type="evidence" value="ECO:0007669"/>
    <property type="project" value="InterPro"/>
</dbReference>
<dbReference type="GO" id="GO:0009307">
    <property type="term" value="P:DNA restriction-modification system"/>
    <property type="evidence" value="ECO:0007669"/>
    <property type="project" value="InterPro"/>
</dbReference>
<sequence length="298" mass="34568">MQTYKEMMFPILRLFSDRKEYSRSDVYQFIVKYFSLTEQQISERIKSGQALYKNRADWAITYLSTLNNIPEREKLLLRISRGIYQITELGFSIAKDEKLFENWYQEVHGKESKSKPKDKKEAKSTSQEKTPNERIDDIYLELTAALKSNLLDEITNKDPRFFENLVLQLLNKMGYGTSNYTSLTAKGADEGIDGIISEDELGLSKIYIQAKRWKDNVSRPEIQKFVGAISDKPTQKAVFITTSDFSKEAINYAKNIQNLVIILINGDQLCNIMVKHKVGVYVKQTIELCEIDRDFFEE</sequence>
<dbReference type="AlphaFoldDB" id="A0AAP7L3X8"/>
<dbReference type="Proteomes" id="UP000092746">
    <property type="component" value="Unassembled WGS sequence"/>
</dbReference>
<name>A0AAP7L3X8_AGGAP</name>
<evidence type="ECO:0000259" key="2">
    <source>
        <dbReference type="Pfam" id="PF04471"/>
    </source>
</evidence>
<keyword evidence="4" id="KW-0540">Nuclease</keyword>
<dbReference type="Pfam" id="PF04471">
    <property type="entry name" value="Mrr_cat"/>
    <property type="match status" value="1"/>
</dbReference>
<evidence type="ECO:0000313" key="4">
    <source>
        <dbReference type="EMBL" id="OBY52501.1"/>
    </source>
</evidence>
<proteinExistence type="predicted"/>
<evidence type="ECO:0000256" key="1">
    <source>
        <dbReference type="SAM" id="MobiDB-lite"/>
    </source>
</evidence>
<dbReference type="RefSeq" id="WP_065295019.1">
    <property type="nucleotide sequence ID" value="NZ_MAQE01000012.1"/>
</dbReference>
<keyword evidence="4" id="KW-0255">Endonuclease</keyword>
<evidence type="ECO:0000313" key="5">
    <source>
        <dbReference type="Proteomes" id="UP000092746"/>
    </source>
</evidence>
<feature type="compositionally biased region" description="Basic and acidic residues" evidence="1">
    <location>
        <begin position="111"/>
        <end position="123"/>
    </location>
</feature>
<dbReference type="InterPro" id="IPR052906">
    <property type="entry name" value="Type_IV_Methyl-Rstrct_Enzyme"/>
</dbReference>
<accession>A0AAP7L3X8</accession>
<feature type="region of interest" description="Disordered" evidence="1">
    <location>
        <begin position="111"/>
        <end position="131"/>
    </location>
</feature>
<comment type="caution">
    <text evidence="4">The sequence shown here is derived from an EMBL/GenBank/DDBJ whole genome shotgun (WGS) entry which is preliminary data.</text>
</comment>
<feature type="domain" description="Restriction system protein Mrr-like N-terminal" evidence="3">
    <location>
        <begin position="4"/>
        <end position="94"/>
    </location>
</feature>
<dbReference type="PANTHER" id="PTHR30015:SF7">
    <property type="entry name" value="TYPE IV METHYL-DIRECTED RESTRICTION ENZYME ECOKMRR"/>
    <property type="match status" value="1"/>
</dbReference>
<dbReference type="EMBL" id="MAQE01000012">
    <property type="protein sequence ID" value="OBY52501.1"/>
    <property type="molecule type" value="Genomic_DNA"/>
</dbReference>
<keyword evidence="4" id="KW-0378">Hydrolase</keyword>
<dbReference type="InterPro" id="IPR025745">
    <property type="entry name" value="Mrr-like_N_dom"/>
</dbReference>
<dbReference type="InterPro" id="IPR011856">
    <property type="entry name" value="tRNA_endonuc-like_dom_sf"/>
</dbReference>
<evidence type="ECO:0000259" key="3">
    <source>
        <dbReference type="Pfam" id="PF14338"/>
    </source>
</evidence>